<comment type="caution">
    <text evidence="2">The sequence shown here is derived from an EMBL/GenBank/DDBJ whole genome shotgun (WGS) entry which is preliminary data.</text>
</comment>
<sequence>MMNWLEKLRDEAQRPPAQPRMLLLWSGQVIGTVAPGFLESVDVDFLRGQRITFTHKKTPGLGETWSFTAPDASFGLNALAQLMREKGRSGPWRNEQIAVCTPQGQRVATVERGAVRLLGVNTHAVHLIGLTPDGRMWVQQRSKKKPNHPNKWDTLMGGMLSAADTLEQALARETQEEAGLDLTQLLQLQHGGQVTFACPSDEVSGGVAYMRERIDWFTATVPQGMEPKNQDGEVQQFQCIDQATLMEWLVQGKFTPEASLVLADYLKL</sequence>
<dbReference type="CDD" id="cd03676">
    <property type="entry name" value="NUDIX_Tnr3_like"/>
    <property type="match status" value="1"/>
</dbReference>
<proteinExistence type="predicted"/>
<feature type="domain" description="Nudix hydrolase" evidence="1">
    <location>
        <begin position="120"/>
        <end position="262"/>
    </location>
</feature>
<keyword evidence="3" id="KW-1185">Reference proteome</keyword>
<protein>
    <submittedName>
        <fullName evidence="2">NUDIX domain-containing protein</fullName>
    </submittedName>
</protein>
<dbReference type="Proteomes" id="UP000634919">
    <property type="component" value="Unassembled WGS sequence"/>
</dbReference>
<dbReference type="EMBL" id="JACSQK010000004">
    <property type="protein sequence ID" value="MBD7960824.1"/>
    <property type="molecule type" value="Genomic_DNA"/>
</dbReference>
<dbReference type="Pfam" id="PF00293">
    <property type="entry name" value="NUDIX"/>
    <property type="match status" value="1"/>
</dbReference>
<evidence type="ECO:0000313" key="3">
    <source>
        <dbReference type="Proteomes" id="UP000634919"/>
    </source>
</evidence>
<dbReference type="InterPro" id="IPR000086">
    <property type="entry name" value="NUDIX_hydrolase_dom"/>
</dbReference>
<reference evidence="2 3" key="1">
    <citation type="submission" date="2020-08" db="EMBL/GenBank/DDBJ databases">
        <title>A Genomic Blueprint of the Chicken Gut Microbiome.</title>
        <authorList>
            <person name="Gilroy R."/>
            <person name="Ravi A."/>
            <person name="Getino M."/>
            <person name="Pursley I."/>
            <person name="Horton D.L."/>
            <person name="Alikhan N.-F."/>
            <person name="Baker D."/>
            <person name="Gharbi K."/>
            <person name="Hall N."/>
            <person name="Watson M."/>
            <person name="Adriaenssens E.M."/>
            <person name="Foster-Nyarko E."/>
            <person name="Jarju S."/>
            <person name="Secka A."/>
            <person name="Antonio M."/>
            <person name="Oren A."/>
            <person name="Chaudhuri R."/>
            <person name="La Ragione R.M."/>
            <person name="Hildebrand F."/>
            <person name="Pallen M.J."/>
        </authorList>
    </citation>
    <scope>NUCLEOTIDE SEQUENCE [LARGE SCALE GENOMIC DNA]</scope>
    <source>
        <strain evidence="2 3">Sa2CVA6</strain>
    </source>
</reference>
<dbReference type="InterPro" id="IPR015797">
    <property type="entry name" value="NUDIX_hydrolase-like_dom_sf"/>
</dbReference>
<dbReference type="Gene3D" id="3.90.79.10">
    <property type="entry name" value="Nucleoside Triphosphate Pyrophosphohydrolase"/>
    <property type="match status" value="1"/>
</dbReference>
<accession>A0ABR8SCI4</accession>
<organism evidence="2 3">
    <name type="scientific">Comamonas avium</name>
    <dbReference type="NCBI Taxonomy" id="2762231"/>
    <lineage>
        <taxon>Bacteria</taxon>
        <taxon>Pseudomonadati</taxon>
        <taxon>Pseudomonadota</taxon>
        <taxon>Betaproteobacteria</taxon>
        <taxon>Burkholderiales</taxon>
        <taxon>Comamonadaceae</taxon>
        <taxon>Comamonas</taxon>
    </lineage>
</organism>
<evidence type="ECO:0000259" key="1">
    <source>
        <dbReference type="PROSITE" id="PS51462"/>
    </source>
</evidence>
<dbReference type="PROSITE" id="PS51462">
    <property type="entry name" value="NUDIX"/>
    <property type="match status" value="1"/>
</dbReference>
<name>A0ABR8SCI4_9BURK</name>
<gene>
    <name evidence="2" type="ORF">H9646_10015</name>
</gene>
<evidence type="ECO:0000313" key="2">
    <source>
        <dbReference type="EMBL" id="MBD7960824.1"/>
    </source>
</evidence>
<dbReference type="SUPFAM" id="SSF55811">
    <property type="entry name" value="Nudix"/>
    <property type="match status" value="1"/>
</dbReference>